<keyword evidence="6" id="KW-1185">Reference proteome</keyword>
<reference evidence="5" key="1">
    <citation type="submission" date="2023-02" db="EMBL/GenBank/DDBJ databases">
        <title>Genome of toxic invasive species Heracleum sosnowskyi carries increased number of genes despite the absence of recent whole-genome duplications.</title>
        <authorList>
            <person name="Schelkunov M."/>
            <person name="Shtratnikova V."/>
            <person name="Makarenko M."/>
            <person name="Klepikova A."/>
            <person name="Omelchenko D."/>
            <person name="Novikova G."/>
            <person name="Obukhova E."/>
            <person name="Bogdanov V."/>
            <person name="Penin A."/>
            <person name="Logacheva M."/>
        </authorList>
    </citation>
    <scope>NUCLEOTIDE SEQUENCE</scope>
    <source>
        <strain evidence="5">Hsosn_3</strain>
        <tissue evidence="5">Leaf</tissue>
    </source>
</reference>
<feature type="domain" description="Di19 C-terminal" evidence="4">
    <location>
        <begin position="108"/>
        <end position="211"/>
    </location>
</feature>
<evidence type="ECO:0000256" key="1">
    <source>
        <dbReference type="ARBA" id="ARBA00007109"/>
    </source>
</evidence>
<dbReference type="PANTHER" id="PTHR31875">
    <property type="entry name" value="PROTEIN DEHYDRATION-INDUCED 19"/>
    <property type="match status" value="1"/>
</dbReference>
<feature type="domain" description="Di19 zinc-binding" evidence="3">
    <location>
        <begin position="37"/>
        <end position="90"/>
    </location>
</feature>
<reference evidence="5" key="2">
    <citation type="submission" date="2023-05" db="EMBL/GenBank/DDBJ databases">
        <authorList>
            <person name="Schelkunov M.I."/>
        </authorList>
    </citation>
    <scope>NUCLEOTIDE SEQUENCE</scope>
    <source>
        <strain evidence="5">Hsosn_3</strain>
        <tissue evidence="5">Leaf</tissue>
    </source>
</reference>
<evidence type="ECO:0000313" key="6">
    <source>
        <dbReference type="Proteomes" id="UP001237642"/>
    </source>
</evidence>
<protein>
    <submittedName>
        <fullName evidence="5">Protein DEHYDRATION-INDUCED 19-like</fullName>
    </submittedName>
</protein>
<dbReference type="AlphaFoldDB" id="A0AAD8N0J2"/>
<evidence type="ECO:0000259" key="3">
    <source>
        <dbReference type="Pfam" id="PF05605"/>
    </source>
</evidence>
<feature type="compositionally biased region" description="Polar residues" evidence="2">
    <location>
        <begin position="176"/>
        <end position="188"/>
    </location>
</feature>
<comment type="similarity">
    <text evidence="1">Belongs to the Di19 family.</text>
</comment>
<dbReference type="InterPro" id="IPR027935">
    <property type="entry name" value="Di19_C"/>
</dbReference>
<dbReference type="InterPro" id="IPR033347">
    <property type="entry name" value="Di19"/>
</dbReference>
<dbReference type="InterPro" id="IPR008598">
    <property type="entry name" value="Di19_Zn-bd"/>
</dbReference>
<comment type="caution">
    <text evidence="5">The sequence shown here is derived from an EMBL/GenBank/DDBJ whole genome shotgun (WGS) entry which is preliminary data.</text>
</comment>
<dbReference type="Pfam" id="PF14571">
    <property type="entry name" value="Di19_C"/>
    <property type="match status" value="1"/>
</dbReference>
<proteinExistence type="inferred from homology"/>
<dbReference type="EMBL" id="JAUIZM010000004">
    <property type="protein sequence ID" value="KAK1390423.1"/>
    <property type="molecule type" value="Genomic_DNA"/>
</dbReference>
<dbReference type="PANTHER" id="PTHR31875:SF23">
    <property type="entry name" value="PROTEIN DEHYDRATION-INDUCED 19 HOMOLOG 4"/>
    <property type="match status" value="1"/>
</dbReference>
<name>A0AAD8N0J2_9APIA</name>
<organism evidence="5 6">
    <name type="scientific">Heracleum sosnowskyi</name>
    <dbReference type="NCBI Taxonomy" id="360622"/>
    <lineage>
        <taxon>Eukaryota</taxon>
        <taxon>Viridiplantae</taxon>
        <taxon>Streptophyta</taxon>
        <taxon>Embryophyta</taxon>
        <taxon>Tracheophyta</taxon>
        <taxon>Spermatophyta</taxon>
        <taxon>Magnoliopsida</taxon>
        <taxon>eudicotyledons</taxon>
        <taxon>Gunneridae</taxon>
        <taxon>Pentapetalae</taxon>
        <taxon>asterids</taxon>
        <taxon>campanulids</taxon>
        <taxon>Apiales</taxon>
        <taxon>Apiaceae</taxon>
        <taxon>Apioideae</taxon>
        <taxon>apioid superclade</taxon>
        <taxon>Tordylieae</taxon>
        <taxon>Tordyliinae</taxon>
        <taxon>Heracleum</taxon>
    </lineage>
</organism>
<sequence>MDSDSWARLSNSARRYQFRSDSFNGGEEMEGEEGLRQEFLCPFCGEDFDMVGLCCHIDEEHMVEVKNGVCPVCARKVGTELVGHITMQHGNNVQRKRRYRRGGSNSTLSILRRELRDGNLQSLLGGSSSLASSTNTETDSLLSSFICNPTAVVRDEPVNVPPHSSDEICSMEDELTVSSAERTSQKSTLSDKDQEEKARKCAFVQGLVMSTVFGDDL</sequence>
<dbReference type="Proteomes" id="UP001237642">
    <property type="component" value="Unassembled WGS sequence"/>
</dbReference>
<evidence type="ECO:0000313" key="5">
    <source>
        <dbReference type="EMBL" id="KAK1390423.1"/>
    </source>
</evidence>
<evidence type="ECO:0000259" key="4">
    <source>
        <dbReference type="Pfam" id="PF14571"/>
    </source>
</evidence>
<dbReference type="Pfam" id="PF05605">
    <property type="entry name" value="zf-Di19"/>
    <property type="match status" value="1"/>
</dbReference>
<gene>
    <name evidence="5" type="ORF">POM88_018601</name>
</gene>
<feature type="region of interest" description="Disordered" evidence="2">
    <location>
        <begin position="174"/>
        <end position="195"/>
    </location>
</feature>
<accession>A0AAD8N0J2</accession>
<evidence type="ECO:0000256" key="2">
    <source>
        <dbReference type="SAM" id="MobiDB-lite"/>
    </source>
</evidence>